<accession>A0ACC3S411</accession>
<evidence type="ECO:0000313" key="2">
    <source>
        <dbReference type="Proteomes" id="UP001320706"/>
    </source>
</evidence>
<organism evidence="1 2">
    <name type="scientific">Zalaria obscura</name>
    <dbReference type="NCBI Taxonomy" id="2024903"/>
    <lineage>
        <taxon>Eukaryota</taxon>
        <taxon>Fungi</taxon>
        <taxon>Dikarya</taxon>
        <taxon>Ascomycota</taxon>
        <taxon>Pezizomycotina</taxon>
        <taxon>Dothideomycetes</taxon>
        <taxon>Dothideomycetidae</taxon>
        <taxon>Dothideales</taxon>
        <taxon>Zalariaceae</taxon>
        <taxon>Zalaria</taxon>
    </lineage>
</organism>
<keyword evidence="2" id="KW-1185">Reference proteome</keyword>
<reference evidence="1" key="1">
    <citation type="submission" date="2024-02" db="EMBL/GenBank/DDBJ databases">
        <title>Metagenome Assembled Genome of Zalaria obscura JY119.</title>
        <authorList>
            <person name="Vighnesh L."/>
            <person name="Jagadeeshwari U."/>
            <person name="Venkata Ramana C."/>
            <person name="Sasikala C."/>
        </authorList>
    </citation>
    <scope>NUCLEOTIDE SEQUENCE</scope>
    <source>
        <strain evidence="1">JY119</strain>
    </source>
</reference>
<gene>
    <name evidence="1" type="ORF">M8818_007515</name>
</gene>
<protein>
    <submittedName>
        <fullName evidence="1">Uncharacterized protein</fullName>
    </submittedName>
</protein>
<name>A0ACC3S411_9PEZI</name>
<evidence type="ECO:0000313" key="1">
    <source>
        <dbReference type="EMBL" id="KAK8194326.1"/>
    </source>
</evidence>
<proteinExistence type="predicted"/>
<dbReference type="Proteomes" id="UP001320706">
    <property type="component" value="Unassembled WGS sequence"/>
</dbReference>
<comment type="caution">
    <text evidence="1">The sequence shown here is derived from an EMBL/GenBank/DDBJ whole genome shotgun (WGS) entry which is preliminary data.</text>
</comment>
<dbReference type="EMBL" id="JAMKPW020000043">
    <property type="protein sequence ID" value="KAK8194326.1"/>
    <property type="molecule type" value="Genomic_DNA"/>
</dbReference>
<sequence length="637" mass="68504">MGGMGGPMGNQPMANHNTPADASGGAHELRIKLNTYIYDYFVKNELYDLARALNKTVDIETKAKSSPSQKEVNGVNDAMDTDSKDNLQKRPDDLPVANVPNNTESPFLFDWWAQFWDCYHSHRGKGNPTTKQYLTHVQNGMGVPMDPKKMAMQNNRNATDELSKQLEQRGIDPNGLSETQFQALQAQGTIDQQKSMQVYAQSMRQQVQSAMESNLQKGMPDPAGLPQGSPAMMNANGEFFNDQMRGIPGAGPPGANNNSNHALQDYQMQLMLLEQQNKKRLLMARQEQDMTNGPGGPMPGQPAGFAPPMSPQGSRAGPSPNPQDQMKRGTPKMGQGGMPSPTPDGQMPQGRASPMPGFDPSQMNNMPPGMYPNMKMGIMPNGQMMQPPSSHPQQGFNGMTQQQMEMLARQQQMQQQQNGVRMPNGSWPQGQPQMMPGQGQQQVPPNMTPQQRNAAMPPPPAPPSGEAQRTQPSSPQQPPAPPTPSQANKANPKKKPEPKGSANKKAPAKKGGATAATPSETDQPPTPTPAPPITPTAAGGFPQKNGASQQPNAQQPQGQNMPQQGQQPDMGVGGPFGNLEGNDFANMSLDFGNIEGPDVLDNFDFDSFLNNDAGDGAFAFDGTMNFTDGGLEAGGDV</sequence>